<dbReference type="AlphaFoldDB" id="A0A8X6JV64"/>
<protein>
    <submittedName>
        <fullName evidence="2">Uncharacterized protein</fullName>
    </submittedName>
</protein>
<evidence type="ECO:0000313" key="3">
    <source>
        <dbReference type="Proteomes" id="UP000887116"/>
    </source>
</evidence>
<evidence type="ECO:0000313" key="2">
    <source>
        <dbReference type="EMBL" id="GFR19611.1"/>
    </source>
</evidence>
<keyword evidence="3" id="KW-1185">Reference proteome</keyword>
<gene>
    <name evidence="2" type="ORF">TNCT_545481</name>
</gene>
<dbReference type="EMBL" id="BMAO01037713">
    <property type="protein sequence ID" value="GFR19611.1"/>
    <property type="molecule type" value="Genomic_DNA"/>
</dbReference>
<accession>A0A8X6JV64</accession>
<organism evidence="2 3">
    <name type="scientific">Trichonephila clavata</name>
    <name type="common">Joro spider</name>
    <name type="synonym">Nephila clavata</name>
    <dbReference type="NCBI Taxonomy" id="2740835"/>
    <lineage>
        <taxon>Eukaryota</taxon>
        <taxon>Metazoa</taxon>
        <taxon>Ecdysozoa</taxon>
        <taxon>Arthropoda</taxon>
        <taxon>Chelicerata</taxon>
        <taxon>Arachnida</taxon>
        <taxon>Araneae</taxon>
        <taxon>Araneomorphae</taxon>
        <taxon>Entelegynae</taxon>
        <taxon>Araneoidea</taxon>
        <taxon>Nephilidae</taxon>
        <taxon>Trichonephila</taxon>
    </lineage>
</organism>
<proteinExistence type="predicted"/>
<sequence>MHQSTMRSMRSTGLLITGILQEILSLVRSNQDASKYNEKYEKYWPTHYGYITRNIKSVRSDQDASKYNEKYEKYWPTHYGYITRNIKSR</sequence>
<keyword evidence="1" id="KW-0732">Signal</keyword>
<evidence type="ECO:0000256" key="1">
    <source>
        <dbReference type="SAM" id="SignalP"/>
    </source>
</evidence>
<feature type="signal peptide" evidence="1">
    <location>
        <begin position="1"/>
        <end position="29"/>
    </location>
</feature>
<dbReference type="Proteomes" id="UP000887116">
    <property type="component" value="Unassembled WGS sequence"/>
</dbReference>
<comment type="caution">
    <text evidence="2">The sequence shown here is derived from an EMBL/GenBank/DDBJ whole genome shotgun (WGS) entry which is preliminary data.</text>
</comment>
<feature type="chain" id="PRO_5036478777" evidence="1">
    <location>
        <begin position="30"/>
        <end position="89"/>
    </location>
</feature>
<reference evidence="2" key="1">
    <citation type="submission" date="2020-07" db="EMBL/GenBank/DDBJ databases">
        <title>Multicomponent nature underlies the extraordinary mechanical properties of spider dragline silk.</title>
        <authorList>
            <person name="Kono N."/>
            <person name="Nakamura H."/>
            <person name="Mori M."/>
            <person name="Yoshida Y."/>
            <person name="Ohtoshi R."/>
            <person name="Malay A.D."/>
            <person name="Moran D.A.P."/>
            <person name="Tomita M."/>
            <person name="Numata K."/>
            <person name="Arakawa K."/>
        </authorList>
    </citation>
    <scope>NUCLEOTIDE SEQUENCE</scope>
</reference>
<name>A0A8X6JV64_TRICU</name>